<protein>
    <submittedName>
        <fullName evidence="2">Uncharacterized protein</fullName>
    </submittedName>
</protein>
<evidence type="ECO:0000256" key="1">
    <source>
        <dbReference type="SAM" id="MobiDB-lite"/>
    </source>
</evidence>
<feature type="region of interest" description="Disordered" evidence="1">
    <location>
        <begin position="81"/>
        <end position="100"/>
    </location>
</feature>
<organism evidence="2 3">
    <name type="scientific">Linum tenue</name>
    <dbReference type="NCBI Taxonomy" id="586396"/>
    <lineage>
        <taxon>Eukaryota</taxon>
        <taxon>Viridiplantae</taxon>
        <taxon>Streptophyta</taxon>
        <taxon>Embryophyta</taxon>
        <taxon>Tracheophyta</taxon>
        <taxon>Spermatophyta</taxon>
        <taxon>Magnoliopsida</taxon>
        <taxon>eudicotyledons</taxon>
        <taxon>Gunneridae</taxon>
        <taxon>Pentapetalae</taxon>
        <taxon>rosids</taxon>
        <taxon>fabids</taxon>
        <taxon>Malpighiales</taxon>
        <taxon>Linaceae</taxon>
        <taxon>Linum</taxon>
    </lineage>
</organism>
<dbReference type="Proteomes" id="UP001154282">
    <property type="component" value="Unassembled WGS sequence"/>
</dbReference>
<gene>
    <name evidence="2" type="ORF">LITE_LOCUS19979</name>
</gene>
<reference evidence="2" key="1">
    <citation type="submission" date="2022-08" db="EMBL/GenBank/DDBJ databases">
        <authorList>
            <person name="Gutierrez-Valencia J."/>
        </authorList>
    </citation>
    <scope>NUCLEOTIDE SEQUENCE</scope>
</reference>
<keyword evidence="3" id="KW-1185">Reference proteome</keyword>
<feature type="compositionally biased region" description="Basic and acidic residues" evidence="1">
    <location>
        <begin position="112"/>
        <end position="131"/>
    </location>
</feature>
<name>A0AAV0KRX4_9ROSI</name>
<dbReference type="EMBL" id="CAMGYJ010000005">
    <property type="protein sequence ID" value="CAI0424495.1"/>
    <property type="molecule type" value="Genomic_DNA"/>
</dbReference>
<comment type="caution">
    <text evidence="2">The sequence shown here is derived from an EMBL/GenBank/DDBJ whole genome shotgun (WGS) entry which is preliminary data.</text>
</comment>
<proteinExistence type="predicted"/>
<evidence type="ECO:0000313" key="2">
    <source>
        <dbReference type="EMBL" id="CAI0424495.1"/>
    </source>
</evidence>
<dbReference type="AlphaFoldDB" id="A0AAV0KRX4"/>
<accession>A0AAV0KRX4</accession>
<feature type="region of interest" description="Disordered" evidence="1">
    <location>
        <begin position="106"/>
        <end position="131"/>
    </location>
</feature>
<evidence type="ECO:0000313" key="3">
    <source>
        <dbReference type="Proteomes" id="UP001154282"/>
    </source>
</evidence>
<sequence>MDSYLTAGLSERDRDLSVAEWTTEKGKWDWERMRRVLPDSALTLIAGTDPPNPELGEDKTIWGLERDGRFRLKSAYYLAAADEEEEETNETSWKKDLEMERTQQGQTLLLDRFSRAPYDESGAQKKEDHWE</sequence>